<organism evidence="3 4">
    <name type="scientific">Rhodovulum sulfidophilum</name>
    <name type="common">Rhodobacter sulfidophilus</name>
    <dbReference type="NCBI Taxonomy" id="35806"/>
    <lineage>
        <taxon>Bacteria</taxon>
        <taxon>Pseudomonadati</taxon>
        <taxon>Pseudomonadota</taxon>
        <taxon>Alphaproteobacteria</taxon>
        <taxon>Rhodobacterales</taxon>
        <taxon>Paracoccaceae</taxon>
        <taxon>Rhodovulum</taxon>
    </lineage>
</organism>
<accession>A0A2W5N5P4</accession>
<dbReference type="AlphaFoldDB" id="A0A2W5N5P4"/>
<feature type="chain" id="PRO_5015849499" evidence="2">
    <location>
        <begin position="23"/>
        <end position="399"/>
    </location>
</feature>
<comment type="caution">
    <text evidence="3">The sequence shown here is derived from an EMBL/GenBank/DDBJ whole genome shotgun (WGS) entry which is preliminary data.</text>
</comment>
<protein>
    <submittedName>
        <fullName evidence="3">Uncharacterized protein</fullName>
    </submittedName>
</protein>
<reference evidence="3 4" key="1">
    <citation type="submission" date="2017-08" db="EMBL/GenBank/DDBJ databases">
        <title>Infants hospitalized years apart are colonized by the same room-sourced microbial strains.</title>
        <authorList>
            <person name="Brooks B."/>
            <person name="Olm M.R."/>
            <person name="Firek B.A."/>
            <person name="Baker R."/>
            <person name="Thomas B.C."/>
            <person name="Morowitz M.J."/>
            <person name="Banfield J.F."/>
        </authorList>
    </citation>
    <scope>NUCLEOTIDE SEQUENCE [LARGE SCALE GENOMIC DNA]</scope>
    <source>
        <strain evidence="3">S2_005_002_R2_34</strain>
    </source>
</reference>
<name>A0A2W5N5P4_RHOSU</name>
<gene>
    <name evidence="3" type="ORF">DI556_13430</name>
</gene>
<feature type="region of interest" description="Disordered" evidence="1">
    <location>
        <begin position="80"/>
        <end position="107"/>
    </location>
</feature>
<evidence type="ECO:0000313" key="3">
    <source>
        <dbReference type="EMBL" id="PZQ48811.1"/>
    </source>
</evidence>
<evidence type="ECO:0000256" key="2">
    <source>
        <dbReference type="SAM" id="SignalP"/>
    </source>
</evidence>
<feature type="signal peptide" evidence="2">
    <location>
        <begin position="1"/>
        <end position="22"/>
    </location>
</feature>
<evidence type="ECO:0000313" key="4">
    <source>
        <dbReference type="Proteomes" id="UP000249185"/>
    </source>
</evidence>
<dbReference type="EMBL" id="QFPW01000010">
    <property type="protein sequence ID" value="PZQ48811.1"/>
    <property type="molecule type" value="Genomic_DNA"/>
</dbReference>
<feature type="compositionally biased region" description="Polar residues" evidence="1">
    <location>
        <begin position="80"/>
        <end position="93"/>
    </location>
</feature>
<sequence>MTRLLLSASLLALLTNAGVAAAQERTRGDSYEDRGFQPIADGGCEPWDVGFEFSACKRVPFPGSEADYVQVYTRQPGGQQVSFLTDPRASQKTDGGVAGETDPVGPGGDANGIEFVVTETNVASSGPVAPAPTGAGAGESTRLPNNIMIFPGRTELIPVAVGHLNSFETPFQNPAVRTSAPEGVFNVQFEQNYLYVDATEPVTLFVHEKGVPEPAIVVSLIPRQIAPRQVRLTVPPNIQSRIDANRAAATPLVAAQAAPTPAKTARPGVRFGSAQPHVERVATAMKLFGLGQVPRGFQQGSIARYRVADYCRTNAGVTFSFAEGQMYWDPDYILLIGRASSASRVELQEVWCAAHPATAAVAFSTRPVISQGQPTEFMILLRRDVIERRGPERQRLVQR</sequence>
<keyword evidence="2" id="KW-0732">Signal</keyword>
<proteinExistence type="predicted"/>
<evidence type="ECO:0000256" key="1">
    <source>
        <dbReference type="SAM" id="MobiDB-lite"/>
    </source>
</evidence>
<dbReference type="Proteomes" id="UP000249185">
    <property type="component" value="Unassembled WGS sequence"/>
</dbReference>